<dbReference type="EMBL" id="CP021235">
    <property type="protein sequence ID" value="ARS34573.1"/>
    <property type="molecule type" value="Genomic_DNA"/>
</dbReference>
<evidence type="ECO:0000256" key="7">
    <source>
        <dbReference type="ARBA" id="ARBA00023136"/>
    </source>
</evidence>
<keyword evidence="2 10" id="KW-0813">Transport</keyword>
<sequence length="1003" mass="108471">MREFYFNGWSNLKVTLMCALMLVLLGQVAFAQSTRYTVTGTVTDARTKVPLPGVVVKFQNSNSATATDANGKYSLTTTQGAGTYNLTFSYIGFKPETKPVTLGSAATVVVDAQISEDVVGLDEVVVTGTSVATSKKQLGNAISTVSAASLQNSVATSVDQALAGKVAGAQISQNSGNPAGGISVRLRGTSTVVGSGDPMYIVDGVIINNNSPELIDLGGYAQNRLVDINPNDIERIEIIKGAAAAAIYGSRASNGVVQIFTKRGKAGKPKIAASTQFRVSEVRKTLDYNDYPFRFVDTDPGNLTQEPVQRYDFQDKIFRTAFGTENNLSVSGGSENTQYYLSGNYLSNQGIIDNTNFNRGGARIRIDQTLNNWMSVSVGANYVLSTSEEIPNGGLSEAYGALTGFIFSNNYINPEPVNGVFPSTAPTSILRRTNPLEAIERFKFGQRTNRFIGDLQLMLTPIPNLNINYTLGYDNATQIATGFIPVGNTTPSYDTGYSRRADRTTYLLNNDLNASYRATLADWLESTTGVGATVQVDKVYATGITATQLGPIAETTSNGATIISSELRSDINIFGFFAQQTFGIGDRLFLTGAGRYDVSSVFGEDNRWQFYPKVSGSYLISNEKFWEGLSQVIPILKVRASYGQAGNLTAIGAFDRYTNYVPVSLPGLPGVISSTLLGNSGIKPERQVETEIGADMSFLNGRLGLEFSYYHKDVKDLLLFVNLTPSSGFLNQYRNVGTLTNKGFELMLTGAPVQNENFKWTSTVTFSKNKNEVNNIPGGLLLFPGGFSQVAAVDGYPLGAFYSTYFARNPDGSLLLTPKGLPQAEKEGRDPETGQPTGATSKKVIGDPNPDWTGSFINELTVGKGFSFRTQFDAAYGFEVFNFTRRVGERDFYGGLAGYEPELRGEVPKGTSAALFGIFENYIEDGSYIKLRELSVAYDFKPAFLGGNNMRLTLAGRNLFSIDDYSGYDPEVNAAGQTTAVRGFDFVEVPIPRTYALGVNVSF</sequence>
<evidence type="ECO:0000256" key="3">
    <source>
        <dbReference type="ARBA" id="ARBA00022452"/>
    </source>
</evidence>
<dbReference type="OrthoDB" id="9768177at2"/>
<evidence type="ECO:0000259" key="15">
    <source>
        <dbReference type="Pfam" id="PF07715"/>
    </source>
</evidence>
<dbReference type="NCBIfam" id="TIGR04056">
    <property type="entry name" value="OMP_RagA_SusC"/>
    <property type="match status" value="1"/>
</dbReference>
<evidence type="ECO:0000256" key="9">
    <source>
        <dbReference type="ARBA" id="ARBA00023237"/>
    </source>
</evidence>
<keyword evidence="6 11" id="KW-0798">TonB box</keyword>
<dbReference type="GO" id="GO:0044718">
    <property type="term" value="P:siderophore transmembrane transport"/>
    <property type="evidence" value="ECO:0007669"/>
    <property type="project" value="TreeGrafter"/>
</dbReference>
<dbReference type="Pfam" id="PF07715">
    <property type="entry name" value="Plug"/>
    <property type="match status" value="1"/>
</dbReference>
<feature type="chain" id="PRO_5011000451" evidence="13">
    <location>
        <begin position="32"/>
        <end position="1003"/>
    </location>
</feature>
<evidence type="ECO:0000256" key="2">
    <source>
        <dbReference type="ARBA" id="ARBA00022448"/>
    </source>
</evidence>
<dbReference type="Pfam" id="PF13715">
    <property type="entry name" value="CarbopepD_reg_2"/>
    <property type="match status" value="1"/>
</dbReference>
<evidence type="ECO:0000313" key="16">
    <source>
        <dbReference type="EMBL" id="ARS34573.1"/>
    </source>
</evidence>
<feature type="domain" description="TonB-dependent receptor plug" evidence="15">
    <location>
        <begin position="135"/>
        <end position="256"/>
    </location>
</feature>
<feature type="signal peptide" evidence="13">
    <location>
        <begin position="1"/>
        <end position="31"/>
    </location>
</feature>
<evidence type="ECO:0000256" key="11">
    <source>
        <dbReference type="RuleBase" id="RU003357"/>
    </source>
</evidence>
<dbReference type="KEGG" id="pact:CA264_03450"/>
<keyword evidence="8" id="KW-0675">Receptor</keyword>
<name>A0A1X9YNW4_9BACT</name>
<feature type="domain" description="TonB-dependent receptor-like beta-barrel" evidence="14">
    <location>
        <begin position="431"/>
        <end position="959"/>
    </location>
</feature>
<proteinExistence type="inferred from homology"/>
<dbReference type="STRING" id="709015.GCA_000472485_00683"/>
<dbReference type="AlphaFoldDB" id="A0A1X9YNW4"/>
<dbReference type="Gene3D" id="2.60.40.1120">
    <property type="entry name" value="Carboxypeptidase-like, regulatory domain"/>
    <property type="match status" value="1"/>
</dbReference>
<keyword evidence="7 10" id="KW-0472">Membrane</keyword>
<evidence type="ECO:0000256" key="6">
    <source>
        <dbReference type="ARBA" id="ARBA00023077"/>
    </source>
</evidence>
<dbReference type="InterPro" id="IPR000531">
    <property type="entry name" value="Beta-barrel_TonB"/>
</dbReference>
<keyword evidence="17" id="KW-1185">Reference proteome</keyword>
<dbReference type="GO" id="GO:0015344">
    <property type="term" value="F:siderophore uptake transmembrane transporter activity"/>
    <property type="evidence" value="ECO:0007669"/>
    <property type="project" value="TreeGrafter"/>
</dbReference>
<dbReference type="Proteomes" id="UP000266292">
    <property type="component" value="Chromosome"/>
</dbReference>
<evidence type="ECO:0000313" key="17">
    <source>
        <dbReference type="Proteomes" id="UP000266292"/>
    </source>
</evidence>
<evidence type="ECO:0000256" key="10">
    <source>
        <dbReference type="PROSITE-ProRule" id="PRU01360"/>
    </source>
</evidence>
<dbReference type="NCBIfam" id="TIGR04057">
    <property type="entry name" value="SusC_RagA_signa"/>
    <property type="match status" value="1"/>
</dbReference>
<dbReference type="InterPro" id="IPR008969">
    <property type="entry name" value="CarboxyPept-like_regulatory"/>
</dbReference>
<feature type="region of interest" description="Disordered" evidence="12">
    <location>
        <begin position="817"/>
        <end position="847"/>
    </location>
</feature>
<dbReference type="PANTHER" id="PTHR30069">
    <property type="entry name" value="TONB-DEPENDENT OUTER MEMBRANE RECEPTOR"/>
    <property type="match status" value="1"/>
</dbReference>
<dbReference type="InterPro" id="IPR012910">
    <property type="entry name" value="Plug_dom"/>
</dbReference>
<evidence type="ECO:0000256" key="12">
    <source>
        <dbReference type="SAM" id="MobiDB-lite"/>
    </source>
</evidence>
<reference evidence="17" key="1">
    <citation type="submission" date="2017-05" db="EMBL/GenBank/DDBJ databases">
        <authorList>
            <person name="Ray J."/>
            <person name="Price M."/>
            <person name="Deutschbauer A."/>
        </authorList>
    </citation>
    <scope>NUCLEOTIDE SEQUENCE [LARGE SCALE GENOMIC DNA]</scope>
    <source>
        <strain evidence="17">DSM 19842</strain>
    </source>
</reference>
<keyword evidence="3 10" id="KW-1134">Transmembrane beta strand</keyword>
<dbReference type="GO" id="GO:0009279">
    <property type="term" value="C:cell outer membrane"/>
    <property type="evidence" value="ECO:0007669"/>
    <property type="project" value="UniProtKB-SubCell"/>
</dbReference>
<dbReference type="InterPro" id="IPR023996">
    <property type="entry name" value="TonB-dep_OMP_SusC/RagA"/>
</dbReference>
<evidence type="ECO:0000256" key="8">
    <source>
        <dbReference type="ARBA" id="ARBA00023170"/>
    </source>
</evidence>
<dbReference type="InterPro" id="IPR023997">
    <property type="entry name" value="TonB-dep_OMP_SusC/RagA_CS"/>
</dbReference>
<evidence type="ECO:0000259" key="14">
    <source>
        <dbReference type="Pfam" id="PF00593"/>
    </source>
</evidence>
<dbReference type="InterPro" id="IPR039426">
    <property type="entry name" value="TonB-dep_rcpt-like"/>
</dbReference>
<organism evidence="16 17">
    <name type="scientific">Pontibacter actiniarum</name>
    <dbReference type="NCBI Taxonomy" id="323450"/>
    <lineage>
        <taxon>Bacteria</taxon>
        <taxon>Pseudomonadati</taxon>
        <taxon>Bacteroidota</taxon>
        <taxon>Cytophagia</taxon>
        <taxon>Cytophagales</taxon>
        <taxon>Hymenobacteraceae</taxon>
        <taxon>Pontibacter</taxon>
    </lineage>
</organism>
<dbReference type="SUPFAM" id="SSF56935">
    <property type="entry name" value="Porins"/>
    <property type="match status" value="1"/>
</dbReference>
<keyword evidence="5 13" id="KW-0732">Signal</keyword>
<dbReference type="Pfam" id="PF00593">
    <property type="entry name" value="TonB_dep_Rec_b-barrel"/>
    <property type="match status" value="1"/>
</dbReference>
<dbReference type="PANTHER" id="PTHR30069:SF29">
    <property type="entry name" value="HEMOGLOBIN AND HEMOGLOBIN-HAPTOGLOBIN-BINDING PROTEIN 1-RELATED"/>
    <property type="match status" value="1"/>
</dbReference>
<dbReference type="PROSITE" id="PS52016">
    <property type="entry name" value="TONB_DEPENDENT_REC_3"/>
    <property type="match status" value="1"/>
</dbReference>
<comment type="subcellular location">
    <subcellularLocation>
        <location evidence="1 10">Cell outer membrane</location>
        <topology evidence="1 10">Multi-pass membrane protein</topology>
    </subcellularLocation>
</comment>
<evidence type="ECO:0000256" key="13">
    <source>
        <dbReference type="SAM" id="SignalP"/>
    </source>
</evidence>
<dbReference type="InterPro" id="IPR036942">
    <property type="entry name" value="Beta-barrel_TonB_sf"/>
</dbReference>
<dbReference type="RefSeq" id="WP_025604622.1">
    <property type="nucleotide sequence ID" value="NZ_CP021235.1"/>
</dbReference>
<dbReference type="InterPro" id="IPR037066">
    <property type="entry name" value="Plug_dom_sf"/>
</dbReference>
<evidence type="ECO:0000256" key="5">
    <source>
        <dbReference type="ARBA" id="ARBA00022729"/>
    </source>
</evidence>
<evidence type="ECO:0000256" key="4">
    <source>
        <dbReference type="ARBA" id="ARBA00022692"/>
    </source>
</evidence>
<protein>
    <submittedName>
        <fullName evidence="16">SusC/RagA family TonB-linked outer membrane protein</fullName>
    </submittedName>
</protein>
<gene>
    <name evidence="16" type="ORF">CA264_03450</name>
</gene>
<keyword evidence="9 10" id="KW-0998">Cell outer membrane</keyword>
<dbReference type="Gene3D" id="2.170.130.10">
    <property type="entry name" value="TonB-dependent receptor, plug domain"/>
    <property type="match status" value="1"/>
</dbReference>
<comment type="similarity">
    <text evidence="10 11">Belongs to the TonB-dependent receptor family.</text>
</comment>
<accession>A0A1X9YNW4</accession>
<dbReference type="SUPFAM" id="SSF49464">
    <property type="entry name" value="Carboxypeptidase regulatory domain-like"/>
    <property type="match status" value="1"/>
</dbReference>
<evidence type="ECO:0000256" key="1">
    <source>
        <dbReference type="ARBA" id="ARBA00004571"/>
    </source>
</evidence>
<dbReference type="Gene3D" id="2.40.170.20">
    <property type="entry name" value="TonB-dependent receptor, beta-barrel domain"/>
    <property type="match status" value="1"/>
</dbReference>
<keyword evidence="4 10" id="KW-0812">Transmembrane</keyword>